<dbReference type="Gene3D" id="3.30.1360.180">
    <property type="match status" value="1"/>
</dbReference>
<dbReference type="AlphaFoldDB" id="A0A9Q0I800"/>
<evidence type="ECO:0000256" key="3">
    <source>
        <dbReference type="ARBA" id="ARBA00010594"/>
    </source>
</evidence>
<evidence type="ECO:0000256" key="8">
    <source>
        <dbReference type="ARBA" id="ARBA00022723"/>
    </source>
</evidence>
<gene>
    <name evidence="33" type="ORF">NHX12_011787</name>
</gene>
<dbReference type="GO" id="GO:0047390">
    <property type="term" value="F:glycerophosphocholine cholinephosphodiesterase activity"/>
    <property type="evidence" value="ECO:0007669"/>
    <property type="project" value="UniProtKB-EC"/>
</dbReference>
<comment type="catalytic activity">
    <reaction evidence="28">
        <text>sphing-4-enine-phosphocholine + H2O = sphing-4-enine + phosphocholine + H(+)</text>
        <dbReference type="Rhea" id="RHEA:41095"/>
        <dbReference type="ChEBI" id="CHEBI:15377"/>
        <dbReference type="ChEBI" id="CHEBI:15378"/>
        <dbReference type="ChEBI" id="CHEBI:57756"/>
        <dbReference type="ChEBI" id="CHEBI:58906"/>
        <dbReference type="ChEBI" id="CHEBI:295975"/>
    </reaction>
    <physiologicalReaction direction="left-to-right" evidence="28">
        <dbReference type="Rhea" id="RHEA:41096"/>
    </physiologicalReaction>
</comment>
<evidence type="ECO:0000256" key="15">
    <source>
        <dbReference type="ARBA" id="ARBA00023157"/>
    </source>
</evidence>
<dbReference type="Gene3D" id="3.40.720.10">
    <property type="entry name" value="Alkaline Phosphatase, subunit A"/>
    <property type="match status" value="1"/>
</dbReference>
<comment type="catalytic activity">
    <reaction evidence="22">
        <text>1-(9Z-octadecenoyl)-sn-glycero-3-phosphocholine + H2O = 1-(9Z-octadecenoyl)-sn-glycerol + phosphocholine + H(+)</text>
        <dbReference type="Rhea" id="RHEA:41091"/>
        <dbReference type="ChEBI" id="CHEBI:15377"/>
        <dbReference type="ChEBI" id="CHEBI:15378"/>
        <dbReference type="ChEBI" id="CHEBI:28610"/>
        <dbReference type="ChEBI" id="CHEBI:75757"/>
        <dbReference type="ChEBI" id="CHEBI:295975"/>
    </reaction>
    <physiologicalReaction direction="left-to-right" evidence="22">
        <dbReference type="Rhea" id="RHEA:41092"/>
    </physiologicalReaction>
</comment>
<comment type="catalytic activity">
    <reaction evidence="25">
        <text>a 1-acyl-sn-glycero-3-phosphocholine + H2O = a 1-acyl-sn-glycerol + phosphocholine + H(+)</text>
        <dbReference type="Rhea" id="RHEA:44720"/>
        <dbReference type="ChEBI" id="CHEBI:15377"/>
        <dbReference type="ChEBI" id="CHEBI:15378"/>
        <dbReference type="ChEBI" id="CHEBI:58168"/>
        <dbReference type="ChEBI" id="CHEBI:64683"/>
        <dbReference type="ChEBI" id="CHEBI:295975"/>
    </reaction>
    <physiologicalReaction direction="left-to-right" evidence="25">
        <dbReference type="Rhea" id="RHEA:44721"/>
    </physiologicalReaction>
</comment>
<dbReference type="GO" id="GO:0046872">
    <property type="term" value="F:metal ion binding"/>
    <property type="evidence" value="ECO:0007669"/>
    <property type="project" value="UniProtKB-KW"/>
</dbReference>
<keyword evidence="9" id="KW-0732">Signal</keyword>
<sequence>CIIQMEVEVQGALGAGSPLLVVLVDGLRFDYLDDMHDLPGFRQLVEDGVKVDHPRDSSVSCATESLNCDRHQMTGNFMWDEVSDKEFLIATNADSRLPLWWNGSEPIWVTAEKKGKNVHMYYWSGCEVEILGVRPSFCEEYVYNPSLKNFTDSIEKALNALQSGKAEMAAVYYEKIDVEGHHFGPDSHQLKMALRELDTAIQTLNKKIKDMDMGDKLNVMMFSDHGMTPIKWMERVIELDKHINMSDLVKMMDRGAVVSVWPKHNKHQENQAKLPYWKNGTGVASGWQNGWHGYDNDCMDMRAFFLAKGPDFKKGAQAPPIQLVDIYNLMCRTLGVDPRPNNGSWSRVENMLSGGGEQPRPVLLWSLLAALMLVLLAGWWQ</sequence>
<dbReference type="OrthoDB" id="415411at2759"/>
<dbReference type="Proteomes" id="UP001148018">
    <property type="component" value="Unassembled WGS sequence"/>
</dbReference>
<evidence type="ECO:0000313" key="34">
    <source>
        <dbReference type="Proteomes" id="UP001148018"/>
    </source>
</evidence>
<evidence type="ECO:0000256" key="29">
    <source>
        <dbReference type="ARBA" id="ARBA00048703"/>
    </source>
</evidence>
<dbReference type="CDD" id="cd16018">
    <property type="entry name" value="Enpp"/>
    <property type="match status" value="1"/>
</dbReference>
<evidence type="ECO:0000256" key="28">
    <source>
        <dbReference type="ARBA" id="ARBA00048234"/>
    </source>
</evidence>
<evidence type="ECO:0000256" key="1">
    <source>
        <dbReference type="ARBA" id="ARBA00001947"/>
    </source>
</evidence>
<dbReference type="PANTHER" id="PTHR10151">
    <property type="entry name" value="ECTONUCLEOTIDE PYROPHOSPHATASE/PHOSPHODIESTERASE"/>
    <property type="match status" value="1"/>
</dbReference>
<keyword evidence="11" id="KW-0862">Zinc</keyword>
<dbReference type="PANTHER" id="PTHR10151:SF66">
    <property type="entry name" value="GLYCEROPHOSPHOCHOLINE CHOLINEPHOSPHODIESTERASE ENPP6"/>
    <property type="match status" value="1"/>
</dbReference>
<dbReference type="GO" id="GO:0005886">
    <property type="term" value="C:plasma membrane"/>
    <property type="evidence" value="ECO:0007669"/>
    <property type="project" value="UniProtKB-SubCell"/>
</dbReference>
<feature type="non-terminal residue" evidence="33">
    <location>
        <position position="1"/>
    </location>
</feature>
<keyword evidence="12" id="KW-0442">Lipid degradation</keyword>
<keyword evidence="15" id="KW-1015">Disulfide bond</keyword>
<evidence type="ECO:0000256" key="32">
    <source>
        <dbReference type="SAM" id="Phobius"/>
    </source>
</evidence>
<dbReference type="EC" id="3.1.4.38" evidence="4"/>
<dbReference type="InterPro" id="IPR002591">
    <property type="entry name" value="Phosphodiest/P_Trfase"/>
</dbReference>
<proteinExistence type="inferred from homology"/>
<comment type="similarity">
    <text evidence="3">Belongs to the nucleotide pyrophosphatase/phosphodiesterase family.</text>
</comment>
<keyword evidence="14 32" id="KW-0472">Membrane</keyword>
<keyword evidence="8" id="KW-0479">Metal-binding</keyword>
<evidence type="ECO:0000256" key="27">
    <source>
        <dbReference type="ARBA" id="ARBA00048209"/>
    </source>
</evidence>
<comment type="catalytic activity">
    <reaction evidence="30">
        <text>1-(9Z,12Z)-octadecadienoyl-sn-glycero-3-phosphocholine + H2O = 1-(9Z,12Z-octadecadienoyl)-sn-glycerol + phosphocholine + H(+)</text>
        <dbReference type="Rhea" id="RHEA:41115"/>
        <dbReference type="ChEBI" id="CHEBI:15377"/>
        <dbReference type="ChEBI" id="CHEBI:15378"/>
        <dbReference type="ChEBI" id="CHEBI:28733"/>
        <dbReference type="ChEBI" id="CHEBI:75561"/>
        <dbReference type="ChEBI" id="CHEBI:295975"/>
    </reaction>
    <physiologicalReaction direction="left-to-right" evidence="30">
        <dbReference type="Rhea" id="RHEA:41116"/>
    </physiologicalReaction>
</comment>
<feature type="transmembrane region" description="Helical" evidence="32">
    <location>
        <begin position="362"/>
        <end position="380"/>
    </location>
</feature>
<keyword evidence="32" id="KW-0812">Transmembrane</keyword>
<protein>
    <recommendedName>
        <fullName evidence="4">glycerophosphocholine cholinephosphodiesterase</fullName>
        <ecNumber evidence="4">3.1.4.38</ecNumber>
    </recommendedName>
    <alternativeName>
        <fullName evidence="19">Choline-specific glycerophosphodiester phosphodiesterase</fullName>
    </alternativeName>
    <alternativeName>
        <fullName evidence="18">Ectonucleotide pyrophosphatase/phosphodiesterase family member 6</fullName>
    </alternativeName>
</protein>
<comment type="catalytic activity">
    <reaction evidence="21">
        <text>1-dodecanoyl-sn-glycero-3-phosphocholine + H2O = 1-dodecanoyl-sn-glycerol + phosphocholine + H(+)</text>
        <dbReference type="Rhea" id="RHEA:41127"/>
        <dbReference type="ChEBI" id="CHEBI:15377"/>
        <dbReference type="ChEBI" id="CHEBI:15378"/>
        <dbReference type="ChEBI" id="CHEBI:74966"/>
        <dbReference type="ChEBI" id="CHEBI:75529"/>
        <dbReference type="ChEBI" id="CHEBI:295975"/>
    </reaction>
    <physiologicalReaction direction="left-to-right" evidence="21">
        <dbReference type="Rhea" id="RHEA:41128"/>
    </physiologicalReaction>
</comment>
<comment type="cofactor">
    <cofactor evidence="1">
        <name>Zn(2+)</name>
        <dbReference type="ChEBI" id="CHEBI:29105"/>
    </cofactor>
</comment>
<keyword evidence="17" id="KW-0449">Lipoprotein</keyword>
<evidence type="ECO:0000256" key="30">
    <source>
        <dbReference type="ARBA" id="ARBA00049092"/>
    </source>
</evidence>
<keyword evidence="32" id="KW-1133">Transmembrane helix</keyword>
<evidence type="ECO:0000256" key="9">
    <source>
        <dbReference type="ARBA" id="ARBA00022729"/>
    </source>
</evidence>
<evidence type="ECO:0000256" key="21">
    <source>
        <dbReference type="ARBA" id="ARBA00047290"/>
    </source>
</evidence>
<keyword evidence="6" id="KW-0597">Phosphoprotein</keyword>
<evidence type="ECO:0000256" key="6">
    <source>
        <dbReference type="ARBA" id="ARBA00022553"/>
    </source>
</evidence>
<evidence type="ECO:0000256" key="25">
    <source>
        <dbReference type="ARBA" id="ARBA00047600"/>
    </source>
</evidence>
<dbReference type="Pfam" id="PF01663">
    <property type="entry name" value="Phosphodiest"/>
    <property type="match status" value="1"/>
</dbReference>
<keyword evidence="10" id="KW-0378">Hydrolase</keyword>
<dbReference type="EMBL" id="JANIIK010000116">
    <property type="protein sequence ID" value="KAJ3588193.1"/>
    <property type="molecule type" value="Genomic_DNA"/>
</dbReference>
<evidence type="ECO:0000256" key="24">
    <source>
        <dbReference type="ARBA" id="ARBA00047494"/>
    </source>
</evidence>
<evidence type="ECO:0000256" key="14">
    <source>
        <dbReference type="ARBA" id="ARBA00023136"/>
    </source>
</evidence>
<evidence type="ECO:0000256" key="13">
    <source>
        <dbReference type="ARBA" id="ARBA00023098"/>
    </source>
</evidence>
<evidence type="ECO:0000256" key="22">
    <source>
        <dbReference type="ARBA" id="ARBA00047322"/>
    </source>
</evidence>
<evidence type="ECO:0000256" key="16">
    <source>
        <dbReference type="ARBA" id="ARBA00023180"/>
    </source>
</evidence>
<evidence type="ECO:0000256" key="10">
    <source>
        <dbReference type="ARBA" id="ARBA00022801"/>
    </source>
</evidence>
<dbReference type="GO" id="GO:0008889">
    <property type="term" value="F:glycerophosphodiester phosphodiesterase activity"/>
    <property type="evidence" value="ECO:0007669"/>
    <property type="project" value="TreeGrafter"/>
</dbReference>
<comment type="catalytic activity">
    <reaction evidence="26">
        <text>1-tetradecanoyl-sn-glycero-3-phosphocholine + H2O = 1-tetradecanoyl-sn-glycerol + phosphocholine + H(+)</text>
        <dbReference type="Rhea" id="RHEA:40999"/>
        <dbReference type="ChEBI" id="CHEBI:15377"/>
        <dbReference type="ChEBI" id="CHEBI:15378"/>
        <dbReference type="ChEBI" id="CHEBI:64489"/>
        <dbReference type="ChEBI" id="CHEBI:75536"/>
        <dbReference type="ChEBI" id="CHEBI:295975"/>
    </reaction>
    <physiologicalReaction direction="left-to-right" evidence="26">
        <dbReference type="Rhea" id="RHEA:41000"/>
    </physiologicalReaction>
</comment>
<keyword evidence="7" id="KW-0336">GPI-anchor</keyword>
<dbReference type="SUPFAM" id="SSF53649">
    <property type="entry name" value="Alkaline phosphatase-like"/>
    <property type="match status" value="1"/>
</dbReference>
<keyword evidence="13" id="KW-0443">Lipid metabolism</keyword>
<evidence type="ECO:0000313" key="33">
    <source>
        <dbReference type="EMBL" id="KAJ3588193.1"/>
    </source>
</evidence>
<evidence type="ECO:0000256" key="17">
    <source>
        <dbReference type="ARBA" id="ARBA00023288"/>
    </source>
</evidence>
<comment type="function">
    <text evidence="20">Choline-specific glycerophosphodiesterase that hydrolyzes glycerophosphocholine (GPC) and lysophosphatidylcholine (LPC) and contributes to supplying choline to the cells. Has a preference for LPC with short (12:0 and 14:0) or polyunsaturated (18:2 and 20:4) fatty acids. In vitro, hydrolyzes only choline-containing lysophospholipids, such as sphingosylphosphorylcholine (SPC), platelet-activating factor (PAF) and lysoPAF, but not other lysophospholipids.</text>
</comment>
<reference evidence="33" key="1">
    <citation type="submission" date="2022-07" db="EMBL/GenBank/DDBJ databases">
        <title>Chromosome-level genome of Muraenolepis orangiensis.</title>
        <authorList>
            <person name="Kim J."/>
        </authorList>
    </citation>
    <scope>NUCLEOTIDE SEQUENCE</scope>
    <source>
        <strain evidence="33">KU_S4_2022</strain>
        <tissue evidence="33">Muscle</tissue>
    </source>
</reference>
<keyword evidence="34" id="KW-1185">Reference proteome</keyword>
<evidence type="ECO:0000256" key="2">
    <source>
        <dbReference type="ARBA" id="ARBA00004609"/>
    </source>
</evidence>
<evidence type="ECO:0000256" key="12">
    <source>
        <dbReference type="ARBA" id="ARBA00022963"/>
    </source>
</evidence>
<dbReference type="InterPro" id="IPR017850">
    <property type="entry name" value="Alkaline_phosphatase_core_sf"/>
</dbReference>
<comment type="subcellular location">
    <subcellularLocation>
        <location evidence="2">Cell membrane</location>
        <topology evidence="2">Lipid-anchor</topology>
        <topology evidence="2">GPI-anchor</topology>
    </subcellularLocation>
</comment>
<evidence type="ECO:0000256" key="19">
    <source>
        <dbReference type="ARBA" id="ARBA00032556"/>
    </source>
</evidence>
<dbReference type="GO" id="GO:0016042">
    <property type="term" value="P:lipid catabolic process"/>
    <property type="evidence" value="ECO:0007669"/>
    <property type="project" value="UniProtKB-KW"/>
</dbReference>
<dbReference type="GO" id="GO:0098552">
    <property type="term" value="C:side of membrane"/>
    <property type="evidence" value="ECO:0007669"/>
    <property type="project" value="UniProtKB-KW"/>
</dbReference>
<evidence type="ECO:0000256" key="4">
    <source>
        <dbReference type="ARBA" id="ARBA00012318"/>
    </source>
</evidence>
<evidence type="ECO:0000256" key="23">
    <source>
        <dbReference type="ARBA" id="ARBA00047482"/>
    </source>
</evidence>
<evidence type="ECO:0000256" key="7">
    <source>
        <dbReference type="ARBA" id="ARBA00022622"/>
    </source>
</evidence>
<keyword evidence="16" id="KW-0325">Glycoprotein</keyword>
<accession>A0A9Q0I800</accession>
<evidence type="ECO:0000256" key="26">
    <source>
        <dbReference type="ARBA" id="ARBA00047779"/>
    </source>
</evidence>
<organism evidence="33 34">
    <name type="scientific">Muraenolepis orangiensis</name>
    <name type="common">Patagonian moray cod</name>
    <dbReference type="NCBI Taxonomy" id="630683"/>
    <lineage>
        <taxon>Eukaryota</taxon>
        <taxon>Metazoa</taxon>
        <taxon>Chordata</taxon>
        <taxon>Craniata</taxon>
        <taxon>Vertebrata</taxon>
        <taxon>Euteleostomi</taxon>
        <taxon>Actinopterygii</taxon>
        <taxon>Neopterygii</taxon>
        <taxon>Teleostei</taxon>
        <taxon>Neoteleostei</taxon>
        <taxon>Acanthomorphata</taxon>
        <taxon>Zeiogadaria</taxon>
        <taxon>Gadariae</taxon>
        <taxon>Gadiformes</taxon>
        <taxon>Muraenolepidoidei</taxon>
        <taxon>Muraenolepididae</taxon>
        <taxon>Muraenolepis</taxon>
    </lineage>
</organism>
<comment type="catalytic activity">
    <reaction evidence="24">
        <text>a 1-O-alkyl-sn-glycero-3-phosphocholine + H2O = a 1-O-alkyl-sn-glycerol + phosphocholine + H(+)</text>
        <dbReference type="Rhea" id="RHEA:36083"/>
        <dbReference type="ChEBI" id="CHEBI:15377"/>
        <dbReference type="ChEBI" id="CHEBI:15378"/>
        <dbReference type="ChEBI" id="CHEBI:15850"/>
        <dbReference type="ChEBI" id="CHEBI:30909"/>
        <dbReference type="ChEBI" id="CHEBI:295975"/>
    </reaction>
    <physiologicalReaction direction="left-to-right" evidence="24">
        <dbReference type="Rhea" id="RHEA:36084"/>
    </physiologicalReaction>
</comment>
<evidence type="ECO:0000256" key="31">
    <source>
        <dbReference type="ARBA" id="ARBA00049320"/>
    </source>
</evidence>
<comment type="catalytic activity">
    <reaction evidence="31">
        <text>1-(5Z,8Z,11Z,14Z-eicosatetraenoyl)-sn-glycero-3-phosphocholine + H2O = 1-(5Z,8Z,11Z,14Z-eicosatetraenoyl)-sn-glycerol + phosphocholine + H(+)</text>
        <dbReference type="Rhea" id="RHEA:41003"/>
        <dbReference type="ChEBI" id="CHEBI:15377"/>
        <dbReference type="ChEBI" id="CHEBI:15378"/>
        <dbReference type="ChEBI" id="CHEBI:34071"/>
        <dbReference type="ChEBI" id="CHEBI:74344"/>
        <dbReference type="ChEBI" id="CHEBI:295975"/>
    </reaction>
    <physiologicalReaction direction="left-to-right" evidence="31">
        <dbReference type="Rhea" id="RHEA:41004"/>
    </physiologicalReaction>
</comment>
<evidence type="ECO:0000256" key="18">
    <source>
        <dbReference type="ARBA" id="ARBA00031167"/>
    </source>
</evidence>
<name>A0A9Q0I800_9TELE</name>
<dbReference type="GO" id="GO:0019695">
    <property type="term" value="P:choline metabolic process"/>
    <property type="evidence" value="ECO:0007669"/>
    <property type="project" value="TreeGrafter"/>
</dbReference>
<comment type="catalytic activity">
    <reaction evidence="23">
        <text>glycero-2-phosphocholine + H2O = phosphocholine + glycerol + H(+)</text>
        <dbReference type="Rhea" id="RHEA:61684"/>
        <dbReference type="ChEBI" id="CHEBI:15377"/>
        <dbReference type="ChEBI" id="CHEBI:15378"/>
        <dbReference type="ChEBI" id="CHEBI:17754"/>
        <dbReference type="ChEBI" id="CHEBI:144950"/>
        <dbReference type="ChEBI" id="CHEBI:295975"/>
    </reaction>
    <physiologicalReaction direction="left-to-right" evidence="23">
        <dbReference type="Rhea" id="RHEA:61685"/>
    </physiologicalReaction>
</comment>
<comment type="catalytic activity">
    <reaction evidence="29">
        <text>sn-glycerol 3-phosphocholine + H2O = phosphocholine + glycerol + H(+)</text>
        <dbReference type="Rhea" id="RHEA:19545"/>
        <dbReference type="ChEBI" id="CHEBI:15377"/>
        <dbReference type="ChEBI" id="CHEBI:15378"/>
        <dbReference type="ChEBI" id="CHEBI:16870"/>
        <dbReference type="ChEBI" id="CHEBI:17754"/>
        <dbReference type="ChEBI" id="CHEBI:295975"/>
        <dbReference type="EC" id="3.1.4.38"/>
    </reaction>
    <physiologicalReaction direction="left-to-right" evidence="29">
        <dbReference type="Rhea" id="RHEA:19546"/>
    </physiologicalReaction>
</comment>
<evidence type="ECO:0000256" key="5">
    <source>
        <dbReference type="ARBA" id="ARBA00022475"/>
    </source>
</evidence>
<comment type="caution">
    <text evidence="33">The sequence shown here is derived from an EMBL/GenBank/DDBJ whole genome shotgun (WGS) entry which is preliminary data.</text>
</comment>
<evidence type="ECO:0000256" key="11">
    <source>
        <dbReference type="ARBA" id="ARBA00022833"/>
    </source>
</evidence>
<evidence type="ECO:0000256" key="20">
    <source>
        <dbReference type="ARBA" id="ARBA00046203"/>
    </source>
</evidence>
<keyword evidence="5" id="KW-1003">Cell membrane</keyword>
<comment type="catalytic activity">
    <reaction evidence="27">
        <text>1-hexadecanoyl-sn-glycero-3-phosphocholine + H2O = 1-hexadecanoyl-sn-glycerol + phosphocholine + H(+)</text>
        <dbReference type="Rhea" id="RHEA:41119"/>
        <dbReference type="ChEBI" id="CHEBI:15377"/>
        <dbReference type="ChEBI" id="CHEBI:15378"/>
        <dbReference type="ChEBI" id="CHEBI:72998"/>
        <dbReference type="ChEBI" id="CHEBI:75542"/>
        <dbReference type="ChEBI" id="CHEBI:295975"/>
    </reaction>
    <physiologicalReaction direction="left-to-right" evidence="27">
        <dbReference type="Rhea" id="RHEA:41120"/>
    </physiologicalReaction>
</comment>